<dbReference type="GO" id="GO:0035091">
    <property type="term" value="F:phosphatidylinositol binding"/>
    <property type="evidence" value="ECO:0007669"/>
    <property type="project" value="InterPro"/>
</dbReference>
<name>U5HBX1_USTV1</name>
<dbReference type="InterPro" id="IPR036871">
    <property type="entry name" value="PX_dom_sf"/>
</dbReference>
<evidence type="ECO:0000259" key="2">
    <source>
        <dbReference type="PROSITE" id="PS50195"/>
    </source>
</evidence>
<dbReference type="PROSITE" id="PS50195">
    <property type="entry name" value="PX"/>
    <property type="match status" value="1"/>
</dbReference>
<sequence>MSYQMQQQSTSRLLPAFDPVPTTTELDLSSSLPGGPASPALSYASRSTLSTSSSSSNSTPTSLQSTTLGPQARSSSLSAGVTHPVSSARTVADPSYGAEHTNLGQDTPRRSVDEFVPTNSTIEDWLYPPIQSVCVPYHSKQDRHCYYACRVVPVPDPSVNNGCSPVSCNASFSPASSFSSNGRPPSVTTGKMAMANAREPHTVFRRWSEFVDFRARLASAFPIINQPFPRSAGFPSEQGSAVAIPRLSSKKSVFFGRQTILDERLSELDLFTRSLFDFPHHVKNSVLVRDFFRLRESDVHSGSSIPSPSSVSTPPARSDSPWGDTPNDGGDSFAQFLAAAAAKDEENISPNATIRAFPPGRAQKARPRLPLHASSTNLRVAASSNDLRSQFGHLRPAQMDRSASVDPASVASRSSGYAESTTSTITPVSISKAQALQRVASPLTTTATASSSSKVLTQSKDDKKRPGLLRTFRSLGDLRSSANSQIAPALPSEPVPQLSASRMLRAVTQPMPSLVSLVAPGPAGLASSAPLQLSSPAQNTSPFAFPPSSNGSSSSLSLMPQPMYAPAMTRHRSANSKSSSTYSFEDVWGSSQPHHAQPMADPSAAFRRHPSSGRVDRVPSTDLRPRRPSMPKRGSGSNGSLKPIPGHTSQSASLSSLESKRSSRSSIMSRSLSEQSADGRWTRRDSTDYSFSDLSTPSTPQSELGSSKHQQQQKDLDLALSNKVPLPMFFPVPPKASTLPASTRMEAFYSQDGTPHTPSGRGPSHDFRPRATSASSSSSLSSSRRLPLDTILASPRAETGLASPASATSTGSAASLWSPSSAGVNGSLPPHERPHVTFKLLHPKSNLVVRVNRSSLTRTALLEQAHAKFATVGVHLEGDWGLLYHVRSSSTASSSQAPVLIVTDEDLTWVLARSAMVEKISLHVMA</sequence>
<reference evidence="3" key="2">
    <citation type="submission" date="2010-11" db="EMBL/GenBank/DDBJ databases">
        <authorList>
            <consortium name="The Broad Institute Genome Sequencing Platform"/>
            <person name="Earl A."/>
            <person name="Ward D."/>
            <person name="Feldgarden M."/>
            <person name="Gevers D."/>
            <person name="Butler R."/>
            <person name="Young S.K."/>
            <person name="Zeng Q."/>
            <person name="Gargeya S."/>
            <person name="Fitzgerald M."/>
            <person name="Haas B."/>
            <person name="Abouelleil A."/>
            <person name="Alvarado L."/>
            <person name="Arachchi H.M."/>
            <person name="Berlin A."/>
            <person name="Brown A."/>
            <person name="Chapman S.B."/>
            <person name="Chen Z."/>
            <person name="Dunbar C."/>
            <person name="Freedman E."/>
            <person name="Gearin G."/>
            <person name="Gellesch M."/>
            <person name="Goldberg J."/>
            <person name="Griggs A."/>
            <person name="Gujja S."/>
            <person name="Heilman E."/>
            <person name="Heiman D."/>
            <person name="Howarth C."/>
            <person name="Larson L."/>
            <person name="Lui A."/>
            <person name="MacDonald P.J.P."/>
            <person name="Mehta T."/>
            <person name="Montmayeur A."/>
            <person name="Murphy C."/>
            <person name="Neiman D."/>
            <person name="Pearson M."/>
            <person name="Priest M."/>
            <person name="Roberts A."/>
            <person name="Saif S."/>
            <person name="Shea T."/>
            <person name="Shenoy N."/>
            <person name="Sisk P."/>
            <person name="Stolte C."/>
            <person name="Sykes S."/>
            <person name="White J."/>
            <person name="Yandava C."/>
            <person name="Wortman J."/>
            <person name="Nusbaum C."/>
            <person name="Birren B."/>
        </authorList>
    </citation>
    <scope>NUCLEOTIDE SEQUENCE</scope>
    <source>
        <strain evidence="3">P1A1 Lamole</strain>
    </source>
</reference>
<dbReference type="EnsemblFungi" id="MVLG_04663T1">
    <property type="protein sequence ID" value="MVLG_04663T1"/>
    <property type="gene ID" value="MVLG_04663"/>
</dbReference>
<dbReference type="Gene3D" id="3.30.1520.10">
    <property type="entry name" value="Phox-like domain"/>
    <property type="match status" value="1"/>
</dbReference>
<keyword evidence="5" id="KW-1185">Reference proteome</keyword>
<dbReference type="OrthoDB" id="2527194at2759"/>
<evidence type="ECO:0000313" key="3">
    <source>
        <dbReference type="EMBL" id="KDE04906.1"/>
    </source>
</evidence>
<feature type="region of interest" description="Disordered" evidence="1">
    <location>
        <begin position="749"/>
        <end position="830"/>
    </location>
</feature>
<feature type="compositionally biased region" description="Polar residues" evidence="1">
    <location>
        <begin position="1"/>
        <end position="12"/>
    </location>
</feature>
<evidence type="ECO:0000313" key="5">
    <source>
        <dbReference type="Proteomes" id="UP000017200"/>
    </source>
</evidence>
<dbReference type="Proteomes" id="UP000017200">
    <property type="component" value="Unassembled WGS sequence"/>
</dbReference>
<feature type="compositionally biased region" description="Polar residues" evidence="1">
    <location>
        <begin position="575"/>
        <end position="594"/>
    </location>
</feature>
<protein>
    <recommendedName>
        <fullName evidence="2">PX domain-containing protein</fullName>
    </recommendedName>
</protein>
<dbReference type="EMBL" id="GL541696">
    <property type="protein sequence ID" value="KDE04906.1"/>
    <property type="molecule type" value="Genomic_DNA"/>
</dbReference>
<feature type="region of interest" description="Disordered" evidence="1">
    <location>
        <begin position="444"/>
        <end position="467"/>
    </location>
</feature>
<evidence type="ECO:0000256" key="1">
    <source>
        <dbReference type="SAM" id="MobiDB-lite"/>
    </source>
</evidence>
<evidence type="ECO:0000313" key="4">
    <source>
        <dbReference type="EnsemblFungi" id="MVLG_04663T0"/>
    </source>
</evidence>
<dbReference type="SMART" id="SM00312">
    <property type="entry name" value="PX"/>
    <property type="match status" value="1"/>
</dbReference>
<organism evidence="3">
    <name type="scientific">Microbotryum lychnidis-dioicae (strain p1A1 Lamole / MvSl-1064)</name>
    <name type="common">Anther smut fungus</name>
    <dbReference type="NCBI Taxonomy" id="683840"/>
    <lineage>
        <taxon>Eukaryota</taxon>
        <taxon>Fungi</taxon>
        <taxon>Dikarya</taxon>
        <taxon>Basidiomycota</taxon>
        <taxon>Pucciniomycotina</taxon>
        <taxon>Microbotryomycetes</taxon>
        <taxon>Microbotryales</taxon>
        <taxon>Microbotryaceae</taxon>
        <taxon>Microbotryum</taxon>
    </lineage>
</organism>
<reference evidence="4" key="4">
    <citation type="submission" date="2015-06" db="UniProtKB">
        <authorList>
            <consortium name="EnsemblFungi"/>
        </authorList>
    </citation>
    <scope>IDENTIFICATION</scope>
</reference>
<dbReference type="OMA" id="VMLAKHE"/>
<feature type="compositionally biased region" description="Polar residues" evidence="1">
    <location>
        <begin position="688"/>
        <end position="710"/>
    </location>
</feature>
<reference evidence="3 5" key="3">
    <citation type="journal article" date="2015" name="BMC Genomics">
        <title>Sex and parasites: genomic and transcriptomic analysis of Microbotryum lychnidis-dioicae, the biotrophic and plant-castrating anther smut fungus.</title>
        <authorList>
            <person name="Perlin M.H."/>
            <person name="Amselem J."/>
            <person name="Fontanillas E."/>
            <person name="Toh S.S."/>
            <person name="Chen Z."/>
            <person name="Goldberg J."/>
            <person name="Duplessis S."/>
            <person name="Henrissat B."/>
            <person name="Young S."/>
            <person name="Zeng Q."/>
            <person name="Aguileta G."/>
            <person name="Petit E."/>
            <person name="Badouin H."/>
            <person name="Andrews J."/>
            <person name="Razeeq D."/>
            <person name="Gabaldon T."/>
            <person name="Quesneville H."/>
            <person name="Giraud T."/>
            <person name="Hood M.E."/>
            <person name="Schultz D.J."/>
            <person name="Cuomo C.A."/>
        </authorList>
    </citation>
    <scope>NUCLEOTIDE SEQUENCE [LARGE SCALE GENOMIC DNA]</scope>
    <source>
        <strain evidence="5">p1A1 Lamole</strain>
        <strain evidence="3">P1A1 Lamole</strain>
    </source>
</reference>
<feature type="domain" description="PX" evidence="2">
    <location>
        <begin position="168"/>
        <end position="299"/>
    </location>
</feature>
<dbReference type="EMBL" id="AEIJ01000463">
    <property type="status" value="NOT_ANNOTATED_CDS"/>
    <property type="molecule type" value="Genomic_DNA"/>
</dbReference>
<reference evidence="5" key="1">
    <citation type="submission" date="2010-11" db="EMBL/GenBank/DDBJ databases">
        <title>The genome sequence of Microbotryum violaceum strain p1A1 Lamole.</title>
        <authorList>
            <person name="Cuomo C."/>
            <person name="Perlin M."/>
            <person name="Young S.K."/>
            <person name="Zeng Q."/>
            <person name="Gargeya S."/>
            <person name="Alvarado L."/>
            <person name="Berlin A."/>
            <person name="Chapman S.B."/>
            <person name="Chen Z."/>
            <person name="Freedman E."/>
            <person name="Gellesch M."/>
            <person name="Goldberg J."/>
            <person name="Griggs A."/>
            <person name="Gujja S."/>
            <person name="Heilman E."/>
            <person name="Heiman D."/>
            <person name="Howarth C."/>
            <person name="Mehta T."/>
            <person name="Neiman D."/>
            <person name="Pearson M."/>
            <person name="Roberts A."/>
            <person name="Saif S."/>
            <person name="Shea T."/>
            <person name="Shenoy N."/>
            <person name="Sisk P."/>
            <person name="Stolte C."/>
            <person name="Sykes S."/>
            <person name="White J."/>
            <person name="Yandava C."/>
            <person name="Haas B."/>
            <person name="Nusbaum C."/>
            <person name="Birren B."/>
        </authorList>
    </citation>
    <scope>NUCLEOTIDE SEQUENCE [LARGE SCALE GENOMIC DNA]</scope>
    <source>
        <strain evidence="5">p1A1 Lamole</strain>
    </source>
</reference>
<dbReference type="SUPFAM" id="SSF64268">
    <property type="entry name" value="PX domain"/>
    <property type="match status" value="1"/>
</dbReference>
<dbReference type="InterPro" id="IPR001683">
    <property type="entry name" value="PX_dom"/>
</dbReference>
<dbReference type="HOGENOM" id="CLU_315513_0_0_1"/>
<feature type="region of interest" description="Disordered" evidence="1">
    <location>
        <begin position="299"/>
        <end position="329"/>
    </location>
</feature>
<feature type="compositionally biased region" description="Low complexity" evidence="1">
    <location>
        <begin position="770"/>
        <end position="785"/>
    </location>
</feature>
<feature type="region of interest" description="Disordered" evidence="1">
    <location>
        <begin position="529"/>
        <end position="715"/>
    </location>
</feature>
<gene>
    <name evidence="3" type="ORF">MVLG_04663</name>
</gene>
<dbReference type="EnsemblFungi" id="MVLG_04663T0">
    <property type="protein sequence ID" value="MVLG_04663T0"/>
    <property type="gene ID" value="MVLG_04663"/>
</dbReference>
<feature type="compositionally biased region" description="Low complexity" evidence="1">
    <location>
        <begin position="444"/>
        <end position="453"/>
    </location>
</feature>
<proteinExistence type="predicted"/>
<feature type="compositionally biased region" description="Low complexity" evidence="1">
    <location>
        <begin position="529"/>
        <end position="562"/>
    </location>
</feature>
<accession>U5HBX1</accession>
<feature type="compositionally biased region" description="Low complexity" evidence="1">
    <location>
        <begin position="799"/>
        <end position="816"/>
    </location>
</feature>
<feature type="compositionally biased region" description="Low complexity" evidence="1">
    <location>
        <begin position="664"/>
        <end position="676"/>
    </location>
</feature>
<dbReference type="EMBL" id="GL541696">
    <property type="protein sequence ID" value="KDE04905.1"/>
    <property type="molecule type" value="Genomic_DNA"/>
</dbReference>
<dbReference type="InParanoid" id="U5HBX1"/>
<dbReference type="AlphaFoldDB" id="U5HBX1"/>
<feature type="compositionally biased region" description="Low complexity" evidence="1">
    <location>
        <begin position="28"/>
        <end position="68"/>
    </location>
</feature>
<dbReference type="Pfam" id="PF00787">
    <property type="entry name" value="PX"/>
    <property type="match status" value="1"/>
</dbReference>
<feature type="compositionally biased region" description="Polar residues" evidence="1">
    <location>
        <begin position="72"/>
        <end position="89"/>
    </location>
</feature>
<dbReference type="CDD" id="cd06093">
    <property type="entry name" value="PX_domain"/>
    <property type="match status" value="1"/>
</dbReference>
<feature type="compositionally biased region" description="Basic and acidic residues" evidence="1">
    <location>
        <begin position="614"/>
        <end position="625"/>
    </location>
</feature>
<feature type="compositionally biased region" description="Low complexity" evidence="1">
    <location>
        <begin position="301"/>
        <end position="318"/>
    </location>
</feature>
<feature type="region of interest" description="Disordered" evidence="1">
    <location>
        <begin position="1"/>
        <end position="112"/>
    </location>
</feature>